<comment type="caution">
    <text evidence="2">The sequence shown here is derived from an EMBL/GenBank/DDBJ whole genome shotgun (WGS) entry which is preliminary data.</text>
</comment>
<evidence type="ECO:0000313" key="2">
    <source>
        <dbReference type="EMBL" id="KQB85624.1"/>
    </source>
</evidence>
<keyword evidence="2" id="KW-0413">Isomerase</keyword>
<proteinExistence type="predicted"/>
<sequence length="277" mass="30448">MIAMRPFAQVDVFSRHPYSGNPVAVILDAQGLSEDQMRAIARWTNLSETTFVLPPTTPEADYRLRIFTPTRELPFAGHPTLGSARAWVELHDVDKPELMQECSGGLIAVRREGDVFSFAAPPTLRSGPLDAEYTERIARAFHIEPAEIVDHQWVDNGPGWAVVRLRNARAVLDLEPDFSLIPQAKVGAIGPYPAGYEHAFEIRAFAPGVGVPEDPVCGSLNASTAQWLLREGLAPQRYTVSQGARVHRRGEIHIRREGTQVWVGGATSLGFEGTAHI</sequence>
<keyword evidence="3" id="KW-1185">Reference proteome</keyword>
<dbReference type="PANTHER" id="PTHR13774">
    <property type="entry name" value="PHENAZINE BIOSYNTHESIS PROTEIN"/>
    <property type="match status" value="1"/>
</dbReference>
<dbReference type="EC" id="5.3.3.17" evidence="2"/>
<evidence type="ECO:0000313" key="3">
    <source>
        <dbReference type="Proteomes" id="UP000050517"/>
    </source>
</evidence>
<dbReference type="Proteomes" id="UP000050517">
    <property type="component" value="Unassembled WGS sequence"/>
</dbReference>
<dbReference type="NCBIfam" id="TIGR00654">
    <property type="entry name" value="PhzF_family"/>
    <property type="match status" value="1"/>
</dbReference>
<protein>
    <submittedName>
        <fullName evidence="2">Trans-2,3-dihydro-3-hydroxyanthranilate isomerase</fullName>
        <ecNumber evidence="2">5.3.3.17</ecNumber>
    </submittedName>
</protein>
<accession>A0A0Q1AG65</accession>
<dbReference type="AlphaFoldDB" id="A0A0Q1AG65"/>
<dbReference type="EMBL" id="LKST01000001">
    <property type="protein sequence ID" value="KQB85624.1"/>
    <property type="molecule type" value="Genomic_DNA"/>
</dbReference>
<dbReference type="PANTHER" id="PTHR13774:SF32">
    <property type="entry name" value="ANTISENSE-ENHANCING SEQUENCE 1"/>
    <property type="match status" value="1"/>
</dbReference>
<gene>
    <name evidence="2" type="primary">phzF</name>
    <name evidence="2" type="ORF">Cocul_00771</name>
</gene>
<dbReference type="GO" id="GO:0005737">
    <property type="term" value="C:cytoplasm"/>
    <property type="evidence" value="ECO:0007669"/>
    <property type="project" value="TreeGrafter"/>
</dbReference>
<name>A0A0Q1AG65_9CORY</name>
<dbReference type="SUPFAM" id="SSF54506">
    <property type="entry name" value="Diaminopimelate epimerase-like"/>
    <property type="match status" value="1"/>
</dbReference>
<dbReference type="InterPro" id="IPR003719">
    <property type="entry name" value="Phenazine_PhzF-like"/>
</dbReference>
<dbReference type="Pfam" id="PF02567">
    <property type="entry name" value="PhzC-PhzF"/>
    <property type="match status" value="1"/>
</dbReference>
<dbReference type="Gene3D" id="3.10.310.10">
    <property type="entry name" value="Diaminopimelate Epimerase, Chain A, domain 1"/>
    <property type="match status" value="2"/>
</dbReference>
<dbReference type="STRING" id="1544416.Cocul_00771"/>
<dbReference type="PATRIC" id="fig|1544416.3.peg.772"/>
<dbReference type="GO" id="GO:0102943">
    <property type="term" value="F:trans-2,3-dihydro-3-hydroxy-anthranilate isomerase activity"/>
    <property type="evidence" value="ECO:0007669"/>
    <property type="project" value="UniProtKB-EC"/>
</dbReference>
<organism evidence="2 3">
    <name type="scientific">Corynebacterium oculi</name>
    <dbReference type="NCBI Taxonomy" id="1544416"/>
    <lineage>
        <taxon>Bacteria</taxon>
        <taxon>Bacillati</taxon>
        <taxon>Actinomycetota</taxon>
        <taxon>Actinomycetes</taxon>
        <taxon>Mycobacteriales</taxon>
        <taxon>Corynebacteriaceae</taxon>
        <taxon>Corynebacterium</taxon>
    </lineage>
</organism>
<feature type="active site" evidence="1">
    <location>
        <position position="48"/>
    </location>
</feature>
<evidence type="ECO:0000256" key="1">
    <source>
        <dbReference type="PIRSR" id="PIRSR016184-1"/>
    </source>
</evidence>
<dbReference type="PIRSF" id="PIRSF016184">
    <property type="entry name" value="PhzC_PhzF"/>
    <property type="match status" value="1"/>
</dbReference>
<reference evidence="2 3" key="1">
    <citation type="submission" date="2015-10" db="EMBL/GenBank/DDBJ databases">
        <title>Corynebacteirum lowii and Corynebacterium oculi species nova, derived from human clinical disease and and emended description of Corynebacterium mastiditis.</title>
        <authorList>
            <person name="Bernard K."/>
            <person name="Pacheco A.L."/>
            <person name="Mcdougall C."/>
            <person name="Burtx T."/>
            <person name="Weibe D."/>
            <person name="Tyler S."/>
            <person name="Olson A.B."/>
            <person name="Cnockaert M."/>
            <person name="Eguchi H."/>
            <person name="Kuwahara T."/>
            <person name="Nakayama-Imaohji H."/>
            <person name="Boudewijins M."/>
            <person name="Van Hoecke F."/>
            <person name="Bernier A.-M."/>
            <person name="Vandamme P."/>
        </authorList>
    </citation>
    <scope>NUCLEOTIDE SEQUENCE [LARGE SCALE GENOMIC DNA]</scope>
    <source>
        <strain evidence="2 3">NML 130210</strain>
    </source>
</reference>